<reference evidence="1 2" key="1">
    <citation type="submission" date="2020-01" db="EMBL/GenBank/DDBJ databases">
        <title>Kibdelosporangium persica a novel Actinomycetes from a hot desert in Iran.</title>
        <authorList>
            <person name="Safaei N."/>
            <person name="Zaburannyi N."/>
            <person name="Mueller R."/>
            <person name="Wink J."/>
        </authorList>
    </citation>
    <scope>NUCLEOTIDE SEQUENCE [LARGE SCALE GENOMIC DNA]</scope>
    <source>
        <strain evidence="1 2">4NS15</strain>
    </source>
</reference>
<name>A0ABX2F353_9PSEU</name>
<gene>
    <name evidence="1" type="ORF">GC106_29790</name>
</gene>
<organism evidence="1 2">
    <name type="scientific">Kibdelosporangium persicum</name>
    <dbReference type="NCBI Taxonomy" id="2698649"/>
    <lineage>
        <taxon>Bacteria</taxon>
        <taxon>Bacillati</taxon>
        <taxon>Actinomycetota</taxon>
        <taxon>Actinomycetes</taxon>
        <taxon>Pseudonocardiales</taxon>
        <taxon>Pseudonocardiaceae</taxon>
        <taxon>Kibdelosporangium</taxon>
    </lineage>
</organism>
<dbReference type="EMBL" id="JAAATY010000007">
    <property type="protein sequence ID" value="NRN65764.1"/>
    <property type="molecule type" value="Genomic_DNA"/>
</dbReference>
<dbReference type="Proteomes" id="UP000763557">
    <property type="component" value="Unassembled WGS sequence"/>
</dbReference>
<proteinExistence type="predicted"/>
<evidence type="ECO:0000313" key="1">
    <source>
        <dbReference type="EMBL" id="NRN65764.1"/>
    </source>
</evidence>
<evidence type="ECO:0000313" key="2">
    <source>
        <dbReference type="Proteomes" id="UP000763557"/>
    </source>
</evidence>
<keyword evidence="2" id="KW-1185">Reference proteome</keyword>
<protein>
    <submittedName>
        <fullName evidence="1">Uncharacterized protein</fullName>
    </submittedName>
</protein>
<comment type="caution">
    <text evidence="1">The sequence shown here is derived from an EMBL/GenBank/DDBJ whole genome shotgun (WGS) entry which is preliminary data.</text>
</comment>
<accession>A0ABX2F353</accession>
<dbReference type="RefSeq" id="WP_173130389.1">
    <property type="nucleotide sequence ID" value="NZ_CBCSGW010000026.1"/>
</dbReference>
<sequence>MDELVARRRATPVTTSLLRVQAILSCEPEVARVIVHELEAAGYAEQSEGRAIRVSPTPHGGDVTKFLNLLQAVAGEAAQKARLVRDRDRWWSRGTPAREVMPLPDEVSGWLATHGLAAQTMVAVASEHGWYDVVRPFAQDLVDLWCATRQFGHALDALNAALDAETHVRQSRIAELQMIRARLLDAAGGRYDEALRAALSAVVSAWETGSTELVASAYQARAEVYQHGGHSTLALYDYGRVEALARRAVQDAPLGDTSVVAIDPVFAAARFDDAMRRLEEAAVDLAVAPDTQGFANVLSLLADTLAATGEADPAGIRIARFVKKATTTLPDAEAAAIAITVGHSAEQAGHVKLARTCYGLAAIHYTGAGQPHEAAAARERLVALDQADSAASTSSAADGKADVDEQA</sequence>